<dbReference type="GO" id="GO:0032259">
    <property type="term" value="P:methylation"/>
    <property type="evidence" value="ECO:0007669"/>
    <property type="project" value="UniProtKB-KW"/>
</dbReference>
<accession>A0A1V0SGD2</accession>
<name>A0A1V0SGD2_9VIRU</name>
<dbReference type="Pfam" id="PF01728">
    <property type="entry name" value="FtsJ"/>
    <property type="match status" value="1"/>
</dbReference>
<dbReference type="GO" id="GO:0006370">
    <property type="term" value="P:7-methylguanosine mRNA capping"/>
    <property type="evidence" value="ECO:0007669"/>
    <property type="project" value="TreeGrafter"/>
</dbReference>
<evidence type="ECO:0000313" key="2">
    <source>
        <dbReference type="EMBL" id="ARF10772.1"/>
    </source>
</evidence>
<dbReference type="Gene3D" id="3.40.50.12760">
    <property type="match status" value="1"/>
</dbReference>
<dbReference type="InterPro" id="IPR050851">
    <property type="entry name" value="mRNA_Cap_2O-Ribose_MeTrfase"/>
</dbReference>
<keyword evidence="2" id="KW-0808">Transferase</keyword>
<evidence type="ECO:0000259" key="1">
    <source>
        <dbReference type="Pfam" id="PF01728"/>
    </source>
</evidence>
<gene>
    <name evidence="2" type="ORF">Hokovirus_3_45</name>
</gene>
<sequence>MVYDKLIKNKYNISTGIYKYKFTNENISVFLSHFDILNMYPLFPTPQQYDISYKNNITTKHILNILNNNNDYKKYDDILQNTNNMQTLLKNKMDEFNDITVNVNKKNMDQAKIRYFFSYEVIDHVQKNFDAEYVTNAWLKCYEIITLFKLIPQNDTINYFGICEQPGAFLYAINHFIKTKINKNVKFDFILESLNPSLDKKIFKAERELFTEYKHVYDYGDDNTGDVTHLNNIRYYREKYYQKNFDILTADCGLDCSDDFSAQEHNLVKVILGQFLVAISLASKGTNYFFKLFSIYEILTIEIVELARLFFESVHIVRALKTKITSGEIYCVCKNFRFDKKDTDQVLEKLYNIFANINDNTSIMLAIDKDFLNDLIHINKTILYSRLLSLNFLYFRYNNLDYVLNVPDVKTYIQKMIQHYTQYFCDYYDIKKLDQKNKLVKKKFVSKW</sequence>
<dbReference type="PANTHER" id="PTHR16121">
    <property type="entry name" value="CAP-SPECIFIC MRNA (NUCLEOSIDE-2'-O-)-METHYLTRANSFERASE 1-RELATED"/>
    <property type="match status" value="1"/>
</dbReference>
<organism evidence="2">
    <name type="scientific">Hokovirus HKV1</name>
    <dbReference type="NCBI Taxonomy" id="1977638"/>
    <lineage>
        <taxon>Viruses</taxon>
        <taxon>Varidnaviria</taxon>
        <taxon>Bamfordvirae</taxon>
        <taxon>Nucleocytoviricota</taxon>
        <taxon>Megaviricetes</taxon>
        <taxon>Imitervirales</taxon>
        <taxon>Mimiviridae</taxon>
        <taxon>Klosneuvirinae</taxon>
        <taxon>Hokovirus</taxon>
    </lineage>
</organism>
<keyword evidence="2" id="KW-0489">Methyltransferase</keyword>
<protein>
    <submittedName>
        <fullName evidence="2">FtsJ-like methyltransferase</fullName>
    </submittedName>
</protein>
<dbReference type="InterPro" id="IPR002877">
    <property type="entry name" value="RNA_MeTrfase_FtsJ_dom"/>
</dbReference>
<proteinExistence type="predicted"/>
<feature type="domain" description="Ribosomal RNA methyltransferase FtsJ" evidence="1">
    <location>
        <begin position="133"/>
        <end position="336"/>
    </location>
</feature>
<dbReference type="EMBL" id="KY684105">
    <property type="protein sequence ID" value="ARF10772.1"/>
    <property type="molecule type" value="Genomic_DNA"/>
</dbReference>
<dbReference type="GO" id="GO:0004483">
    <property type="term" value="F:methyltransferase cap1 activity"/>
    <property type="evidence" value="ECO:0007669"/>
    <property type="project" value="TreeGrafter"/>
</dbReference>
<reference evidence="2" key="1">
    <citation type="journal article" date="2017" name="Science">
        <title>Giant viruses with an expanded complement of translation system components.</title>
        <authorList>
            <person name="Schulz F."/>
            <person name="Yutin N."/>
            <person name="Ivanova N.N."/>
            <person name="Ortega D.R."/>
            <person name="Lee T.K."/>
            <person name="Vierheilig J."/>
            <person name="Daims H."/>
            <person name="Horn M."/>
            <person name="Wagner M."/>
            <person name="Jensen G.J."/>
            <person name="Kyrpides N.C."/>
            <person name="Koonin E.V."/>
            <person name="Woyke T."/>
        </authorList>
    </citation>
    <scope>NUCLEOTIDE SEQUENCE</scope>
    <source>
        <strain evidence="2">HKV1</strain>
    </source>
</reference>